<evidence type="ECO:0000256" key="3">
    <source>
        <dbReference type="ARBA" id="ARBA00022679"/>
    </source>
</evidence>
<dbReference type="InterPro" id="IPR002376">
    <property type="entry name" value="Formyl_transf_N"/>
</dbReference>
<dbReference type="CDD" id="cd08704">
    <property type="entry name" value="Met_tRNA_FMT_C"/>
    <property type="match status" value="1"/>
</dbReference>
<dbReference type="SUPFAM" id="SSF50486">
    <property type="entry name" value="FMT C-terminal domain-like"/>
    <property type="match status" value="1"/>
</dbReference>
<feature type="domain" description="Formyl transferase C-terminal" evidence="7">
    <location>
        <begin position="208"/>
        <end position="309"/>
    </location>
</feature>
<dbReference type="NCBIfam" id="TIGR00460">
    <property type="entry name" value="fmt"/>
    <property type="match status" value="1"/>
</dbReference>
<dbReference type="PANTHER" id="PTHR11138:SF5">
    <property type="entry name" value="METHIONYL-TRNA FORMYLTRANSFERASE, MITOCHONDRIAL"/>
    <property type="match status" value="1"/>
</dbReference>
<evidence type="ECO:0000259" key="6">
    <source>
        <dbReference type="Pfam" id="PF00551"/>
    </source>
</evidence>
<evidence type="ECO:0000313" key="9">
    <source>
        <dbReference type="Proteomes" id="UP000245370"/>
    </source>
</evidence>
<comment type="function">
    <text evidence="5">Attaches a formyl group to the free amino group of methionyl-tRNA(fMet). The formyl group appears to play a dual role in the initiator identity of N-formylmethionyl-tRNA by promoting its recognition by IF2 and preventing the misappropriation of this tRNA by the elongation apparatus.</text>
</comment>
<dbReference type="GO" id="GO:0005829">
    <property type="term" value="C:cytosol"/>
    <property type="evidence" value="ECO:0007669"/>
    <property type="project" value="TreeGrafter"/>
</dbReference>
<gene>
    <name evidence="5" type="primary">fmt</name>
    <name evidence="8" type="ORF">DIT68_01175</name>
</gene>
<keyword evidence="3 5" id="KW-0808">Transferase</keyword>
<reference evidence="8 9" key="1">
    <citation type="submission" date="2018-05" db="EMBL/GenBank/DDBJ databases">
        <title>Brumimicrobium oceani sp. nov., isolated from coastal sediment.</title>
        <authorList>
            <person name="Kou Y."/>
        </authorList>
    </citation>
    <scope>NUCLEOTIDE SEQUENCE [LARGE SCALE GENOMIC DNA]</scope>
    <source>
        <strain evidence="8 9">C305</strain>
    </source>
</reference>
<evidence type="ECO:0000256" key="5">
    <source>
        <dbReference type="HAMAP-Rule" id="MF_00182"/>
    </source>
</evidence>
<comment type="similarity">
    <text evidence="1 5">Belongs to the Fmt family.</text>
</comment>
<dbReference type="InterPro" id="IPR044135">
    <property type="entry name" value="Met-tRNA-FMT_C"/>
</dbReference>
<dbReference type="Gene3D" id="3.40.50.12230">
    <property type="match status" value="1"/>
</dbReference>
<evidence type="ECO:0000259" key="7">
    <source>
        <dbReference type="Pfam" id="PF02911"/>
    </source>
</evidence>
<dbReference type="InterPro" id="IPR005793">
    <property type="entry name" value="Formyl_trans_C"/>
</dbReference>
<dbReference type="PANTHER" id="PTHR11138">
    <property type="entry name" value="METHIONYL-TRNA FORMYLTRANSFERASE"/>
    <property type="match status" value="1"/>
</dbReference>
<dbReference type="OrthoDB" id="9802815at2"/>
<evidence type="ECO:0000313" key="8">
    <source>
        <dbReference type="EMBL" id="PWH86901.1"/>
    </source>
</evidence>
<sequence>MKEKKDLNIVFMGTPEFAVTILEKLIKESYSIKAVVTAPDRPAGRGRKLQGSAVKECALQHNLPVLQPTQLKGQEFIQELTSFQADLFIVVAFRMLPKVVWEIPTMGTFNLHGSLLPQYRGAAPINWAVINGETETGVTTFFIDEKIDTGQTLLSDKLSIGENETAGELHDRMMVLGAQTVVNTVELIRLGNAQPQPQPDRDLKSAPKISKQDCLLDLRKPVKAIHNFIRGMSPYPTAWIKLTHKESGEIKTLKLFRSEVVDEQNHGELALLNENKKLILKTKSGALNLIEVQLEGKKRLNATSFLAGFPLDEWQIVD</sequence>
<keyword evidence="9" id="KW-1185">Reference proteome</keyword>
<name>A0A2U2XGR2_9FLAO</name>
<evidence type="ECO:0000256" key="4">
    <source>
        <dbReference type="ARBA" id="ARBA00022917"/>
    </source>
</evidence>
<protein>
    <recommendedName>
        <fullName evidence="2 5">Methionyl-tRNA formyltransferase</fullName>
        <ecNumber evidence="2 5">2.1.2.9</ecNumber>
    </recommendedName>
</protein>
<feature type="domain" description="Formyl transferase N-terminal" evidence="6">
    <location>
        <begin position="8"/>
        <end position="183"/>
    </location>
</feature>
<dbReference type="AlphaFoldDB" id="A0A2U2XGR2"/>
<keyword evidence="4 5" id="KW-0648">Protein biosynthesis</keyword>
<organism evidence="8 9">
    <name type="scientific">Brumimicrobium oceani</name>
    <dbReference type="NCBI Taxonomy" id="2100725"/>
    <lineage>
        <taxon>Bacteria</taxon>
        <taxon>Pseudomonadati</taxon>
        <taxon>Bacteroidota</taxon>
        <taxon>Flavobacteriia</taxon>
        <taxon>Flavobacteriales</taxon>
        <taxon>Crocinitomicaceae</taxon>
        <taxon>Brumimicrobium</taxon>
    </lineage>
</organism>
<evidence type="ECO:0000256" key="1">
    <source>
        <dbReference type="ARBA" id="ARBA00010699"/>
    </source>
</evidence>
<reference evidence="8 9" key="2">
    <citation type="submission" date="2018-05" db="EMBL/GenBank/DDBJ databases">
        <authorList>
            <person name="Lanie J.A."/>
            <person name="Ng W.-L."/>
            <person name="Kazmierczak K.M."/>
            <person name="Andrzejewski T.M."/>
            <person name="Davidsen T.M."/>
            <person name="Wayne K.J."/>
            <person name="Tettelin H."/>
            <person name="Glass J.I."/>
            <person name="Rusch D."/>
            <person name="Podicherti R."/>
            <person name="Tsui H.-C.T."/>
            <person name="Winkler M.E."/>
        </authorList>
    </citation>
    <scope>NUCLEOTIDE SEQUENCE [LARGE SCALE GENOMIC DNA]</scope>
    <source>
        <strain evidence="8 9">C305</strain>
    </source>
</reference>
<dbReference type="InterPro" id="IPR011034">
    <property type="entry name" value="Formyl_transferase-like_C_sf"/>
</dbReference>
<dbReference type="Pfam" id="PF00551">
    <property type="entry name" value="Formyl_trans_N"/>
    <property type="match status" value="1"/>
</dbReference>
<proteinExistence type="inferred from homology"/>
<evidence type="ECO:0000256" key="2">
    <source>
        <dbReference type="ARBA" id="ARBA00012261"/>
    </source>
</evidence>
<dbReference type="EMBL" id="QFRJ01000001">
    <property type="protein sequence ID" value="PWH86901.1"/>
    <property type="molecule type" value="Genomic_DNA"/>
</dbReference>
<comment type="catalytic activity">
    <reaction evidence="5">
        <text>L-methionyl-tRNA(fMet) + (6R)-10-formyltetrahydrofolate = N-formyl-L-methionyl-tRNA(fMet) + (6S)-5,6,7,8-tetrahydrofolate + H(+)</text>
        <dbReference type="Rhea" id="RHEA:24380"/>
        <dbReference type="Rhea" id="RHEA-COMP:9952"/>
        <dbReference type="Rhea" id="RHEA-COMP:9953"/>
        <dbReference type="ChEBI" id="CHEBI:15378"/>
        <dbReference type="ChEBI" id="CHEBI:57453"/>
        <dbReference type="ChEBI" id="CHEBI:78530"/>
        <dbReference type="ChEBI" id="CHEBI:78844"/>
        <dbReference type="ChEBI" id="CHEBI:195366"/>
        <dbReference type="EC" id="2.1.2.9"/>
    </reaction>
</comment>
<dbReference type="InterPro" id="IPR041711">
    <property type="entry name" value="Met-tRNA-FMT_N"/>
</dbReference>
<dbReference type="HAMAP" id="MF_00182">
    <property type="entry name" value="Formyl_trans"/>
    <property type="match status" value="1"/>
</dbReference>
<dbReference type="GO" id="GO:0004479">
    <property type="term" value="F:methionyl-tRNA formyltransferase activity"/>
    <property type="evidence" value="ECO:0007669"/>
    <property type="project" value="UniProtKB-UniRule"/>
</dbReference>
<dbReference type="InterPro" id="IPR005794">
    <property type="entry name" value="Fmt"/>
</dbReference>
<comment type="caution">
    <text evidence="8">The sequence shown here is derived from an EMBL/GenBank/DDBJ whole genome shotgun (WGS) entry which is preliminary data.</text>
</comment>
<dbReference type="InterPro" id="IPR036477">
    <property type="entry name" value="Formyl_transf_N_sf"/>
</dbReference>
<dbReference type="Proteomes" id="UP000245370">
    <property type="component" value="Unassembled WGS sequence"/>
</dbReference>
<dbReference type="EC" id="2.1.2.9" evidence="2 5"/>
<dbReference type="RefSeq" id="WP_109357979.1">
    <property type="nucleotide sequence ID" value="NZ_QFRJ01000001.1"/>
</dbReference>
<dbReference type="CDD" id="cd08646">
    <property type="entry name" value="FMT_core_Met-tRNA-FMT_N"/>
    <property type="match status" value="1"/>
</dbReference>
<accession>A0A2U2XGR2</accession>
<dbReference type="SUPFAM" id="SSF53328">
    <property type="entry name" value="Formyltransferase"/>
    <property type="match status" value="1"/>
</dbReference>
<feature type="binding site" evidence="5">
    <location>
        <begin position="114"/>
        <end position="117"/>
    </location>
    <ligand>
        <name>(6S)-5,6,7,8-tetrahydrofolate</name>
        <dbReference type="ChEBI" id="CHEBI:57453"/>
    </ligand>
</feature>
<dbReference type="Pfam" id="PF02911">
    <property type="entry name" value="Formyl_trans_C"/>
    <property type="match status" value="1"/>
</dbReference>